<keyword evidence="1" id="KW-0812">Transmembrane</keyword>
<dbReference type="InterPro" id="IPR018803">
    <property type="entry name" value="Ish1/Msc1-like"/>
</dbReference>
<dbReference type="Pfam" id="PF10281">
    <property type="entry name" value="Ish1"/>
    <property type="match status" value="1"/>
</dbReference>
<feature type="non-terminal residue" evidence="2">
    <location>
        <position position="1"/>
    </location>
</feature>
<dbReference type="Proteomes" id="UP000729357">
    <property type="component" value="Unassembled WGS sequence"/>
</dbReference>
<proteinExistence type="predicted"/>
<comment type="caution">
    <text evidence="2">The sequence shown here is derived from an EMBL/GenBank/DDBJ whole genome shotgun (WGS) entry which is preliminary data.</text>
</comment>
<reference evidence="2" key="1">
    <citation type="journal article" date="2021" name="J Fungi (Basel)">
        <title>Virulence traits and population genomics of the black yeast Aureobasidium melanogenum.</title>
        <authorList>
            <person name="Cernosa A."/>
            <person name="Sun X."/>
            <person name="Gostincar C."/>
            <person name="Fang C."/>
            <person name="Gunde-Cimerman N."/>
            <person name="Song Z."/>
        </authorList>
    </citation>
    <scope>NUCLEOTIDE SEQUENCE</scope>
    <source>
        <strain evidence="2">EXF-9298</strain>
    </source>
</reference>
<reference evidence="2" key="2">
    <citation type="submission" date="2021-08" db="EMBL/GenBank/DDBJ databases">
        <authorList>
            <person name="Gostincar C."/>
            <person name="Sun X."/>
            <person name="Song Z."/>
            <person name="Gunde-Cimerman N."/>
        </authorList>
    </citation>
    <scope>NUCLEOTIDE SEQUENCE</scope>
    <source>
        <strain evidence="2">EXF-9298</strain>
    </source>
</reference>
<sequence>MPTQLDRALNSKVRYIPKILLTITVQTILTCVFLQNLFFGFAGLVAASAAWSIFGGDIFPQQPDPTGEPENWTEEEMRRWLNRRNLMASSSSTKEELLARVKANMRAPQ</sequence>
<keyword evidence="3" id="KW-1185">Reference proteome</keyword>
<dbReference type="AlphaFoldDB" id="A0A9P8FTR4"/>
<dbReference type="EMBL" id="JAHFXS010000584">
    <property type="protein sequence ID" value="KAG9983584.1"/>
    <property type="molecule type" value="Genomic_DNA"/>
</dbReference>
<organism evidence="2 3">
    <name type="scientific">Aureobasidium melanogenum</name>
    <name type="common">Aureobasidium pullulans var. melanogenum</name>
    <dbReference type="NCBI Taxonomy" id="46634"/>
    <lineage>
        <taxon>Eukaryota</taxon>
        <taxon>Fungi</taxon>
        <taxon>Dikarya</taxon>
        <taxon>Ascomycota</taxon>
        <taxon>Pezizomycotina</taxon>
        <taxon>Dothideomycetes</taxon>
        <taxon>Dothideomycetidae</taxon>
        <taxon>Dothideales</taxon>
        <taxon>Saccotheciaceae</taxon>
        <taxon>Aureobasidium</taxon>
    </lineage>
</organism>
<gene>
    <name evidence="2" type="ORF">KCU98_g5994</name>
</gene>
<feature type="transmembrane region" description="Helical" evidence="1">
    <location>
        <begin position="21"/>
        <end position="54"/>
    </location>
</feature>
<name>A0A9P8FTR4_AURME</name>
<keyword evidence="1" id="KW-0472">Membrane</keyword>
<accession>A0A9P8FTR4</accession>
<evidence type="ECO:0000313" key="3">
    <source>
        <dbReference type="Proteomes" id="UP000729357"/>
    </source>
</evidence>
<keyword evidence="1" id="KW-1133">Transmembrane helix</keyword>
<evidence type="ECO:0000256" key="1">
    <source>
        <dbReference type="SAM" id="Phobius"/>
    </source>
</evidence>
<evidence type="ECO:0000313" key="2">
    <source>
        <dbReference type="EMBL" id="KAG9983584.1"/>
    </source>
</evidence>
<protein>
    <submittedName>
        <fullName evidence="2">Uncharacterized protein</fullName>
    </submittedName>
</protein>